<dbReference type="EMBL" id="CP031188">
    <property type="protein sequence ID" value="AXG74969.1"/>
    <property type="molecule type" value="Genomic_DNA"/>
</dbReference>
<reference evidence="2 3" key="1">
    <citation type="submission" date="2018-07" db="EMBL/GenBank/DDBJ databases">
        <title>Complete genome sequence of Flavobacterium arcticum type strain SM1502T.</title>
        <authorList>
            <person name="Li Y."/>
            <person name="Li D.-D."/>
        </authorList>
    </citation>
    <scope>NUCLEOTIDE SEQUENCE [LARGE SCALE GENOMIC DNA]</scope>
    <source>
        <strain evidence="2 3">SM1502</strain>
    </source>
</reference>
<feature type="chain" id="PRO_5016781491" description="TonB C-terminal domain-containing protein" evidence="1">
    <location>
        <begin position="19"/>
        <end position="155"/>
    </location>
</feature>
<sequence length="155" mass="17965">MRLLQITLFIFFSINTMAQGSLEDRFAVPQPVNNENKTNINTVYPYKDVDIYPYYNDGIEEFYTIFNKKLWVPSGVRKKANLISIYIHFIVEKDGRLSNIDSNVSGINARVSEGLKEEIIKAMKKMPNWVPGKVNGDLVRVKVVIPYYLTIRKRD</sequence>
<organism evidence="2 3">
    <name type="scientific">Flavobacterium arcticum</name>
    <dbReference type="NCBI Taxonomy" id="1784713"/>
    <lineage>
        <taxon>Bacteria</taxon>
        <taxon>Pseudomonadati</taxon>
        <taxon>Bacteroidota</taxon>
        <taxon>Flavobacteriia</taxon>
        <taxon>Flavobacteriales</taxon>
        <taxon>Flavobacteriaceae</taxon>
        <taxon>Flavobacterium</taxon>
    </lineage>
</organism>
<dbReference type="AlphaFoldDB" id="A0A345HEF9"/>
<feature type="signal peptide" evidence="1">
    <location>
        <begin position="1"/>
        <end position="18"/>
    </location>
</feature>
<protein>
    <recommendedName>
        <fullName evidence="4">TonB C-terminal domain-containing protein</fullName>
    </recommendedName>
</protein>
<keyword evidence="1" id="KW-0732">Signal</keyword>
<evidence type="ECO:0000313" key="3">
    <source>
        <dbReference type="Proteomes" id="UP000253951"/>
    </source>
</evidence>
<evidence type="ECO:0008006" key="4">
    <source>
        <dbReference type="Google" id="ProtNLM"/>
    </source>
</evidence>
<dbReference type="KEGG" id="fat:DVK85_12305"/>
<gene>
    <name evidence="2" type="ORF">DVK85_12305</name>
</gene>
<evidence type="ECO:0000313" key="2">
    <source>
        <dbReference type="EMBL" id="AXG74969.1"/>
    </source>
</evidence>
<name>A0A345HEF9_9FLAO</name>
<dbReference type="Proteomes" id="UP000253951">
    <property type="component" value="Chromosome"/>
</dbReference>
<accession>A0A345HEF9</accession>
<dbReference type="Gene3D" id="3.30.1150.10">
    <property type="match status" value="1"/>
</dbReference>
<evidence type="ECO:0000256" key="1">
    <source>
        <dbReference type="SAM" id="SignalP"/>
    </source>
</evidence>
<keyword evidence="3" id="KW-1185">Reference proteome</keyword>
<proteinExistence type="predicted"/>